<keyword evidence="6" id="KW-1185">Reference proteome</keyword>
<gene>
    <name evidence="5" type="primary">rmuC</name>
    <name evidence="5" type="ORF">ACFSW6_15245</name>
</gene>
<organism evidence="5 6">
    <name type="scientific">Comamonas terrae</name>
    <dbReference type="NCBI Taxonomy" id="673548"/>
    <lineage>
        <taxon>Bacteria</taxon>
        <taxon>Pseudomonadati</taxon>
        <taxon>Pseudomonadota</taxon>
        <taxon>Betaproteobacteria</taxon>
        <taxon>Burkholderiales</taxon>
        <taxon>Comamonadaceae</taxon>
        <taxon>Comamonas</taxon>
    </lineage>
</organism>
<dbReference type="PANTHER" id="PTHR30563">
    <property type="entry name" value="DNA RECOMBINATION PROTEIN RMUC"/>
    <property type="match status" value="1"/>
</dbReference>
<dbReference type="PANTHER" id="PTHR30563:SF0">
    <property type="entry name" value="DNA RECOMBINATION PROTEIN RMUC"/>
    <property type="match status" value="1"/>
</dbReference>
<dbReference type="InterPro" id="IPR003798">
    <property type="entry name" value="DNA_recombination_RmuC"/>
</dbReference>
<dbReference type="Pfam" id="PF02646">
    <property type="entry name" value="RmuC"/>
    <property type="match status" value="1"/>
</dbReference>
<name>A0ABW5UQB9_9BURK</name>
<dbReference type="Proteomes" id="UP001597463">
    <property type="component" value="Unassembled WGS sequence"/>
</dbReference>
<comment type="function">
    <text evidence="1">Involved in DNA recombination.</text>
</comment>
<evidence type="ECO:0000256" key="3">
    <source>
        <dbReference type="ARBA" id="ARBA00023054"/>
    </source>
</evidence>
<accession>A0ABW5UQB9</accession>
<sequence length="479" mass="52248">MAVAKSDGALDRVTQHLQTHLVQAQQDAQAARREQGMALAGFREEVTQLAARLSADSLQARNSLAQSSAEQNSHVQQRFEALAETTRGILDSLKGDIQQQLTHMSTQMGAALKDQLTGNGEQLRHQFAVLQDAVGMQLAGLAQGQQTTAEQLRGTLNERLAAIQNDNAAKLDEMRRTVDEKLHATLEQRLGESFKLVSDRLEQVHKGLGEMQSLAGSVGDLKRVMTNVKSRGTWGELQLGAIIDNVLTPEQYAKNVKTVPGSDELVEFAIRLPGRQDEQPVWLPIDAKYPVEHYQRLQDALDSADRMAIAAAGNAFESSIRAEAKKISGKYIAPPHTTDFAVMYLPTEGLFAEVLRRPGLVETLQNENRIVVTGPANLAAMLSSLQMGFKTLAIEKRSSEVWGVLGQVKTEFAKFGEVVEATRKSIDAAARKFDQVGVRTRAIQRHLRNVQALPEPGSAEAAAGLPLFPAVPDAGDDEE</sequence>
<evidence type="ECO:0000313" key="6">
    <source>
        <dbReference type="Proteomes" id="UP001597463"/>
    </source>
</evidence>
<dbReference type="SUPFAM" id="SSF58113">
    <property type="entry name" value="Apolipoprotein A-I"/>
    <property type="match status" value="1"/>
</dbReference>
<protein>
    <submittedName>
        <fullName evidence="5">DNA recombination protein RmuC</fullName>
    </submittedName>
</protein>
<dbReference type="Gene3D" id="1.20.120.20">
    <property type="entry name" value="Apolipoprotein"/>
    <property type="match status" value="1"/>
</dbReference>
<reference evidence="6" key="1">
    <citation type="journal article" date="2019" name="Int. J. Syst. Evol. Microbiol.">
        <title>The Global Catalogue of Microorganisms (GCM) 10K type strain sequencing project: providing services to taxonomists for standard genome sequencing and annotation.</title>
        <authorList>
            <consortium name="The Broad Institute Genomics Platform"/>
            <consortium name="The Broad Institute Genome Sequencing Center for Infectious Disease"/>
            <person name="Wu L."/>
            <person name="Ma J."/>
        </authorList>
    </citation>
    <scope>NUCLEOTIDE SEQUENCE [LARGE SCALE GENOMIC DNA]</scope>
    <source>
        <strain evidence="6">TISTR 1906</strain>
    </source>
</reference>
<dbReference type="RefSeq" id="WP_083526756.1">
    <property type="nucleotide sequence ID" value="NZ_BCNT01000018.1"/>
</dbReference>
<dbReference type="EMBL" id="JBHUMV010000007">
    <property type="protein sequence ID" value="MFD2755450.1"/>
    <property type="molecule type" value="Genomic_DNA"/>
</dbReference>
<comment type="caution">
    <text evidence="5">The sequence shown here is derived from an EMBL/GenBank/DDBJ whole genome shotgun (WGS) entry which is preliminary data.</text>
</comment>
<keyword evidence="4" id="KW-0233">DNA recombination</keyword>
<evidence type="ECO:0000256" key="1">
    <source>
        <dbReference type="ARBA" id="ARBA00003416"/>
    </source>
</evidence>
<proteinExistence type="inferred from homology"/>
<evidence type="ECO:0000256" key="4">
    <source>
        <dbReference type="ARBA" id="ARBA00023172"/>
    </source>
</evidence>
<evidence type="ECO:0000256" key="2">
    <source>
        <dbReference type="ARBA" id="ARBA00009840"/>
    </source>
</evidence>
<keyword evidence="3" id="KW-0175">Coiled coil</keyword>
<comment type="similarity">
    <text evidence="2">Belongs to the RmuC family.</text>
</comment>
<evidence type="ECO:0000313" key="5">
    <source>
        <dbReference type="EMBL" id="MFD2755450.1"/>
    </source>
</evidence>